<reference evidence="3" key="1">
    <citation type="journal article" date="2019" name="Int. J. Syst. Evol. Microbiol.">
        <title>The Global Catalogue of Microorganisms (GCM) 10K type strain sequencing project: providing services to taxonomists for standard genome sequencing and annotation.</title>
        <authorList>
            <consortium name="The Broad Institute Genomics Platform"/>
            <consortium name="The Broad Institute Genome Sequencing Center for Infectious Disease"/>
            <person name="Wu L."/>
            <person name="Ma J."/>
        </authorList>
    </citation>
    <scope>NUCLEOTIDE SEQUENCE [LARGE SCALE GENOMIC DNA]</scope>
    <source>
        <strain evidence="3">JCM 16923</strain>
    </source>
</reference>
<protein>
    <submittedName>
        <fullName evidence="2">Uncharacterized protein</fullName>
    </submittedName>
</protein>
<evidence type="ECO:0000313" key="3">
    <source>
        <dbReference type="Proteomes" id="UP001418444"/>
    </source>
</evidence>
<dbReference type="Proteomes" id="UP001418444">
    <property type="component" value="Unassembled WGS sequence"/>
</dbReference>
<keyword evidence="3" id="KW-1185">Reference proteome</keyword>
<dbReference type="RefSeq" id="WP_344779722.1">
    <property type="nucleotide sequence ID" value="NZ_BAAAZW010000001.1"/>
</dbReference>
<gene>
    <name evidence="2" type="ORF">GCM10022231_02200</name>
</gene>
<feature type="transmembrane region" description="Helical" evidence="1">
    <location>
        <begin position="12"/>
        <end position="37"/>
    </location>
</feature>
<sequence length="83" mass="9448">MGTNQVREALWSTLATVVLALRFIATIGSVLLVLFWIIAAVRDSLLNGWLWWALGAVLLLVVTTYLYSVLRVRYPTNSERWEP</sequence>
<feature type="transmembrane region" description="Helical" evidence="1">
    <location>
        <begin position="49"/>
        <end position="70"/>
    </location>
</feature>
<name>A0ABP7NJD2_9ACTN</name>
<dbReference type="EMBL" id="BAAAZW010000001">
    <property type="protein sequence ID" value="GAA3948501.1"/>
    <property type="molecule type" value="Genomic_DNA"/>
</dbReference>
<comment type="caution">
    <text evidence="2">The sequence shown here is derived from an EMBL/GenBank/DDBJ whole genome shotgun (WGS) entry which is preliminary data.</text>
</comment>
<organism evidence="2 3">
    <name type="scientific">Gordonia caeni</name>
    <dbReference type="NCBI Taxonomy" id="1007097"/>
    <lineage>
        <taxon>Bacteria</taxon>
        <taxon>Bacillati</taxon>
        <taxon>Actinomycetota</taxon>
        <taxon>Actinomycetes</taxon>
        <taxon>Mycobacteriales</taxon>
        <taxon>Gordoniaceae</taxon>
        <taxon>Gordonia</taxon>
    </lineage>
</organism>
<dbReference type="SUPFAM" id="SSF81321">
    <property type="entry name" value="Family A G protein-coupled receptor-like"/>
    <property type="match status" value="1"/>
</dbReference>
<proteinExistence type="predicted"/>
<evidence type="ECO:0000313" key="2">
    <source>
        <dbReference type="EMBL" id="GAA3948501.1"/>
    </source>
</evidence>
<evidence type="ECO:0000256" key="1">
    <source>
        <dbReference type="SAM" id="Phobius"/>
    </source>
</evidence>
<keyword evidence="1" id="KW-0812">Transmembrane</keyword>
<keyword evidence="1" id="KW-0472">Membrane</keyword>
<accession>A0ABP7NJD2</accession>
<keyword evidence="1" id="KW-1133">Transmembrane helix</keyword>